<feature type="compositionally biased region" description="Polar residues" evidence="1">
    <location>
        <begin position="131"/>
        <end position="142"/>
    </location>
</feature>
<dbReference type="EMBL" id="QRVA01000019">
    <property type="protein sequence ID" value="RGS15243.1"/>
    <property type="molecule type" value="Genomic_DNA"/>
</dbReference>
<dbReference type="AlphaFoldDB" id="A0A412HE92"/>
<evidence type="ECO:0000256" key="1">
    <source>
        <dbReference type="SAM" id="MobiDB-lite"/>
    </source>
</evidence>
<feature type="compositionally biased region" description="Acidic residues" evidence="1">
    <location>
        <begin position="145"/>
        <end position="155"/>
    </location>
</feature>
<organism evidence="2 3">
    <name type="scientific">Segatella copri</name>
    <dbReference type="NCBI Taxonomy" id="165179"/>
    <lineage>
        <taxon>Bacteria</taxon>
        <taxon>Pseudomonadati</taxon>
        <taxon>Bacteroidota</taxon>
        <taxon>Bacteroidia</taxon>
        <taxon>Bacteroidales</taxon>
        <taxon>Prevotellaceae</taxon>
        <taxon>Segatella</taxon>
    </lineage>
</organism>
<dbReference type="Proteomes" id="UP000283872">
    <property type="component" value="Unassembled WGS sequence"/>
</dbReference>
<evidence type="ECO:0000313" key="2">
    <source>
        <dbReference type="EMBL" id="RGS15243.1"/>
    </source>
</evidence>
<comment type="caution">
    <text evidence="2">The sequence shown here is derived from an EMBL/GenBank/DDBJ whole genome shotgun (WGS) entry which is preliminary data.</text>
</comment>
<feature type="region of interest" description="Disordered" evidence="1">
    <location>
        <begin position="101"/>
        <end position="155"/>
    </location>
</feature>
<gene>
    <name evidence="2" type="ORF">DWY11_08915</name>
</gene>
<protein>
    <submittedName>
        <fullName evidence="2">Uncharacterized protein</fullName>
    </submittedName>
</protein>
<evidence type="ECO:0000313" key="3">
    <source>
        <dbReference type="Proteomes" id="UP000283872"/>
    </source>
</evidence>
<name>A0A412HE92_9BACT</name>
<dbReference type="RefSeq" id="WP_118085902.1">
    <property type="nucleotide sequence ID" value="NZ_QRVA01000019.1"/>
</dbReference>
<proteinExistence type="predicted"/>
<accession>A0A412HE92</accession>
<reference evidence="2 3" key="1">
    <citation type="submission" date="2018-08" db="EMBL/GenBank/DDBJ databases">
        <title>A genome reference for cultivated species of the human gut microbiota.</title>
        <authorList>
            <person name="Zou Y."/>
            <person name="Xue W."/>
            <person name="Luo G."/>
        </authorList>
    </citation>
    <scope>NUCLEOTIDE SEQUENCE [LARGE SCALE GENOMIC DNA]</scope>
    <source>
        <strain evidence="2 3">AF24-12</strain>
    </source>
</reference>
<sequence>MSDNKKVQGIDSKIWELSDEIVLPINVFIYLANDRAYNNPQRLSKIQAFVDLVEHYLDSLQNEQDAALNIAKLSRRWNWTRPTVIAYVNNLKAMNAFEVEDSKEGKNVSINPNILSSPRGGKTSDSRESGDSLQSRPTQPHLSSDETEENSVTEK</sequence>